<evidence type="ECO:0000313" key="2">
    <source>
        <dbReference type="EMBL" id="KIO54771.1"/>
    </source>
</evidence>
<name>A0A0D0F516_9FLAO</name>
<evidence type="ECO:0000256" key="1">
    <source>
        <dbReference type="SAM" id="SignalP"/>
    </source>
</evidence>
<keyword evidence="1" id="KW-0732">Signal</keyword>
<dbReference type="RefSeq" id="WP_041515856.1">
    <property type="nucleotide sequence ID" value="NZ_JPRK01000002.1"/>
</dbReference>
<reference evidence="2 4" key="1">
    <citation type="submission" date="2015-01" db="EMBL/GenBank/DDBJ databases">
        <title>Genome of Flavobacterium hibernum DSM 12611.</title>
        <authorList>
            <person name="Stropko S.J."/>
            <person name="Pipes S.E."/>
            <person name="Newman J.D."/>
        </authorList>
    </citation>
    <scope>NUCLEOTIDE SEQUENCE [LARGE SCALE GENOMIC DNA]</scope>
    <source>
        <strain evidence="2 4">DSM 12611</strain>
    </source>
</reference>
<dbReference type="AlphaFoldDB" id="A0A0D0F516"/>
<evidence type="ECO:0000313" key="3">
    <source>
        <dbReference type="EMBL" id="OXA85716.1"/>
    </source>
</evidence>
<dbReference type="InterPro" id="IPR032342">
    <property type="entry name" value="DUF4861"/>
</dbReference>
<dbReference type="EMBL" id="JPRK01000002">
    <property type="protein sequence ID" value="KIO54771.1"/>
    <property type="molecule type" value="Genomic_DNA"/>
</dbReference>
<feature type="chain" id="PRO_5002209763" evidence="1">
    <location>
        <begin position="24"/>
        <end position="430"/>
    </location>
</feature>
<evidence type="ECO:0000313" key="5">
    <source>
        <dbReference type="Proteomes" id="UP000198302"/>
    </source>
</evidence>
<reference evidence="3 5" key="2">
    <citation type="submission" date="2016-11" db="EMBL/GenBank/DDBJ databases">
        <title>Whole genomes of Flavobacteriaceae.</title>
        <authorList>
            <person name="Stine C."/>
            <person name="Li C."/>
            <person name="Tadesse D."/>
        </authorList>
    </citation>
    <scope>NUCLEOTIDE SEQUENCE [LARGE SCALE GENOMIC DNA]</scope>
    <source>
        <strain evidence="3 5">ATCC 51468</strain>
    </source>
</reference>
<dbReference type="Pfam" id="PF16153">
    <property type="entry name" value="DUF4861"/>
    <property type="match status" value="1"/>
</dbReference>
<dbReference type="EMBL" id="MUGX01000021">
    <property type="protein sequence ID" value="OXA85716.1"/>
    <property type="molecule type" value="Genomic_DNA"/>
</dbReference>
<dbReference type="Proteomes" id="UP000198302">
    <property type="component" value="Unassembled WGS sequence"/>
</dbReference>
<proteinExistence type="predicted"/>
<dbReference type="OrthoDB" id="846806at2"/>
<keyword evidence="5" id="KW-1185">Reference proteome</keyword>
<sequence length="430" mass="48648">MKKAIKISPISAVLLMVFMNCNAQKKTFVEKVVLKNTTELQLTEMAISIKRSQFSLKEKINQYPVLIYKADTIPAQVNDLNGDGKWDELFFVADFSPNEKKTLELKWSPTDPKYPIKTSVRFGKREGKNLPVHPATEEVLMANQVHKKLGYQKYQTDGPTWENDKVGFRHYLDGRNSKDVFGKRIPAITPEDVGINSKGAVEDNYHVMYDWGRDIFPVGNSVGLGGYALLINNEINRLGIIASDTVNNIEKTTFKIAAEGPVNSVLNYNYFNWRACGNEYQVQETTSIWPGMYGFKNTVVINGIKGKETFLVALSNLNNKNPLKVIESGDWVCLIQHDYLTYERQWILGTAILVPKNIYEGYIEAPKTGQLTDSYLAKLSIKNNKEISYYAIAGWELSADKNFKDSAYFTNYVTALAKQLSAKIKVEVVK</sequence>
<dbReference type="Proteomes" id="UP000032061">
    <property type="component" value="Unassembled WGS sequence"/>
</dbReference>
<protein>
    <submittedName>
        <fullName evidence="3">DUF4861 domain-containing protein</fullName>
    </submittedName>
</protein>
<gene>
    <name evidence="3" type="ORF">B0A73_15910</name>
    <name evidence="2" type="ORF">IW18_01860</name>
</gene>
<accession>A0A0D0F516</accession>
<dbReference type="STRING" id="37752.IW18_01860"/>
<feature type="signal peptide" evidence="1">
    <location>
        <begin position="1"/>
        <end position="23"/>
    </location>
</feature>
<organism evidence="2 4">
    <name type="scientific">Flavobacterium hibernum</name>
    <dbReference type="NCBI Taxonomy" id="37752"/>
    <lineage>
        <taxon>Bacteria</taxon>
        <taxon>Pseudomonadati</taxon>
        <taxon>Bacteroidota</taxon>
        <taxon>Flavobacteriia</taxon>
        <taxon>Flavobacteriales</taxon>
        <taxon>Flavobacteriaceae</taxon>
        <taxon>Flavobacterium</taxon>
    </lineage>
</organism>
<evidence type="ECO:0000313" key="4">
    <source>
        <dbReference type="Proteomes" id="UP000032061"/>
    </source>
</evidence>
<comment type="caution">
    <text evidence="2">The sequence shown here is derived from an EMBL/GenBank/DDBJ whole genome shotgun (WGS) entry which is preliminary data.</text>
</comment>